<name>A0A0W8E3Z4_9ZZZZ</name>
<comment type="caution">
    <text evidence="1">The sequence shown here is derived from an EMBL/GenBank/DDBJ whole genome shotgun (WGS) entry which is preliminary data.</text>
</comment>
<gene>
    <name evidence="1" type="ORF">ASZ90_019466</name>
</gene>
<proteinExistence type="predicted"/>
<protein>
    <submittedName>
        <fullName evidence="1">Uncharacterized protein</fullName>
    </submittedName>
</protein>
<organism evidence="1">
    <name type="scientific">hydrocarbon metagenome</name>
    <dbReference type="NCBI Taxonomy" id="938273"/>
    <lineage>
        <taxon>unclassified sequences</taxon>
        <taxon>metagenomes</taxon>
        <taxon>ecological metagenomes</taxon>
    </lineage>
</organism>
<sequence>MPLIVGCACGKATITKEWDAELGQYYWFIECDQCGYYWEGPVGHGI</sequence>
<reference evidence="1" key="1">
    <citation type="journal article" date="2015" name="Proc. Natl. Acad. Sci. U.S.A.">
        <title>Networks of energetic and metabolic interactions define dynamics in microbial communities.</title>
        <authorList>
            <person name="Embree M."/>
            <person name="Liu J.K."/>
            <person name="Al-Bassam M.M."/>
            <person name="Zengler K."/>
        </authorList>
    </citation>
    <scope>NUCLEOTIDE SEQUENCE</scope>
</reference>
<dbReference type="AlphaFoldDB" id="A0A0W8E3Z4"/>
<evidence type="ECO:0000313" key="1">
    <source>
        <dbReference type="EMBL" id="KUG03126.1"/>
    </source>
</evidence>
<dbReference type="EMBL" id="LNQE01001892">
    <property type="protein sequence ID" value="KUG03126.1"/>
    <property type="molecule type" value="Genomic_DNA"/>
</dbReference>
<accession>A0A0W8E3Z4</accession>